<keyword evidence="2" id="KW-1185">Reference proteome</keyword>
<protein>
    <recommendedName>
        <fullName evidence="3">Peptidase A1 domain-containing protein</fullName>
    </recommendedName>
</protein>
<sequence length="290" mass="32077">MRFPVAFHRPHFTFYRIFIIASEPLSAFPASKIIVNAAKPPVYLVMTGANNDDVLNLGTTSNLTASANGTADTDVQTVPFDINVGTKDVLSGSITLSGYYDANRINATSWIPLPKSKDSPFLNNGITQFNIHVYNKDSKTNTNTTRTATLDFNNDTIVVPSSYPCSKLTVQPFDAVPLYPITISGYLLTNKSRCYQREKDDSSAQKGSIMLCKPFFQAAYVYVERDGQVYLTQANDYDLPSKPEKFDAKAEIQAPKQPEGYKILSSAGMLSSNSWTVSFVVGLIGIWFLW</sequence>
<evidence type="ECO:0008006" key="3">
    <source>
        <dbReference type="Google" id="ProtNLM"/>
    </source>
</evidence>
<name>A0A6A6DMW4_9PEZI</name>
<gene>
    <name evidence="1" type="ORF">K469DRAFT_714786</name>
</gene>
<evidence type="ECO:0000313" key="1">
    <source>
        <dbReference type="EMBL" id="KAF2180405.1"/>
    </source>
</evidence>
<dbReference type="Proteomes" id="UP000800200">
    <property type="component" value="Unassembled WGS sequence"/>
</dbReference>
<dbReference type="OrthoDB" id="4524137at2759"/>
<reference evidence="1" key="1">
    <citation type="journal article" date="2020" name="Stud. Mycol.">
        <title>101 Dothideomycetes genomes: a test case for predicting lifestyles and emergence of pathogens.</title>
        <authorList>
            <person name="Haridas S."/>
            <person name="Albert R."/>
            <person name="Binder M."/>
            <person name="Bloem J."/>
            <person name="Labutti K."/>
            <person name="Salamov A."/>
            <person name="Andreopoulos B."/>
            <person name="Baker S."/>
            <person name="Barry K."/>
            <person name="Bills G."/>
            <person name="Bluhm B."/>
            <person name="Cannon C."/>
            <person name="Castanera R."/>
            <person name="Culley D."/>
            <person name="Daum C."/>
            <person name="Ezra D."/>
            <person name="Gonzalez J."/>
            <person name="Henrissat B."/>
            <person name="Kuo A."/>
            <person name="Liang C."/>
            <person name="Lipzen A."/>
            <person name="Lutzoni F."/>
            <person name="Magnuson J."/>
            <person name="Mondo S."/>
            <person name="Nolan M."/>
            <person name="Ohm R."/>
            <person name="Pangilinan J."/>
            <person name="Park H.-J."/>
            <person name="Ramirez L."/>
            <person name="Alfaro M."/>
            <person name="Sun H."/>
            <person name="Tritt A."/>
            <person name="Yoshinaga Y."/>
            <person name="Zwiers L.-H."/>
            <person name="Turgeon B."/>
            <person name="Goodwin S."/>
            <person name="Spatafora J."/>
            <person name="Crous P."/>
            <person name="Grigoriev I."/>
        </authorList>
    </citation>
    <scope>NUCLEOTIDE SEQUENCE</scope>
    <source>
        <strain evidence="1">CBS 207.26</strain>
    </source>
</reference>
<dbReference type="AlphaFoldDB" id="A0A6A6DMW4"/>
<evidence type="ECO:0000313" key="2">
    <source>
        <dbReference type="Proteomes" id="UP000800200"/>
    </source>
</evidence>
<dbReference type="EMBL" id="ML994658">
    <property type="protein sequence ID" value="KAF2180405.1"/>
    <property type="molecule type" value="Genomic_DNA"/>
</dbReference>
<proteinExistence type="predicted"/>
<accession>A0A6A6DMW4</accession>
<organism evidence="1 2">
    <name type="scientific">Zopfia rhizophila CBS 207.26</name>
    <dbReference type="NCBI Taxonomy" id="1314779"/>
    <lineage>
        <taxon>Eukaryota</taxon>
        <taxon>Fungi</taxon>
        <taxon>Dikarya</taxon>
        <taxon>Ascomycota</taxon>
        <taxon>Pezizomycotina</taxon>
        <taxon>Dothideomycetes</taxon>
        <taxon>Dothideomycetes incertae sedis</taxon>
        <taxon>Zopfiaceae</taxon>
        <taxon>Zopfia</taxon>
    </lineage>
</organism>